<dbReference type="PANTHER" id="PTHR45138">
    <property type="entry name" value="REGULATORY COMPONENTS OF SENSORY TRANSDUCTION SYSTEM"/>
    <property type="match status" value="1"/>
</dbReference>
<evidence type="ECO:0000313" key="7">
    <source>
        <dbReference type="EMBL" id="TDQ44155.1"/>
    </source>
</evidence>
<organism evidence="7 8">
    <name type="scientific">Permianibacter aggregans</name>
    <dbReference type="NCBI Taxonomy" id="1510150"/>
    <lineage>
        <taxon>Bacteria</taxon>
        <taxon>Pseudomonadati</taxon>
        <taxon>Pseudomonadota</taxon>
        <taxon>Gammaproteobacteria</taxon>
        <taxon>Pseudomonadales</taxon>
        <taxon>Pseudomonadaceae</taxon>
        <taxon>Permianibacter</taxon>
    </lineage>
</organism>
<dbReference type="InterPro" id="IPR000160">
    <property type="entry name" value="GGDEF_dom"/>
</dbReference>
<dbReference type="PROSITE" id="PS50887">
    <property type="entry name" value="GGDEF"/>
    <property type="match status" value="1"/>
</dbReference>
<keyword evidence="8" id="KW-1185">Reference proteome</keyword>
<dbReference type="CDD" id="cd01949">
    <property type="entry name" value="GGDEF"/>
    <property type="match status" value="1"/>
</dbReference>
<feature type="transmembrane region" description="Helical" evidence="5">
    <location>
        <begin position="390"/>
        <end position="410"/>
    </location>
</feature>
<evidence type="ECO:0000256" key="5">
    <source>
        <dbReference type="SAM" id="Phobius"/>
    </source>
</evidence>
<comment type="catalytic activity">
    <reaction evidence="4">
        <text>2 GTP = 3',3'-c-di-GMP + 2 diphosphate</text>
        <dbReference type="Rhea" id="RHEA:24898"/>
        <dbReference type="ChEBI" id="CHEBI:33019"/>
        <dbReference type="ChEBI" id="CHEBI:37565"/>
        <dbReference type="ChEBI" id="CHEBI:58805"/>
        <dbReference type="EC" id="2.7.7.65"/>
    </reaction>
</comment>
<comment type="subcellular location">
    <subcellularLocation>
        <location evidence="2">Cell inner membrane</location>
    </subcellularLocation>
</comment>
<proteinExistence type="predicted"/>
<evidence type="ECO:0000259" key="6">
    <source>
        <dbReference type="PROSITE" id="PS50887"/>
    </source>
</evidence>
<keyword evidence="5" id="KW-1133">Transmembrane helix</keyword>
<dbReference type="EC" id="2.7.7.65" evidence="3"/>
<evidence type="ECO:0000256" key="1">
    <source>
        <dbReference type="ARBA" id="ARBA00001946"/>
    </source>
</evidence>
<sequence length="592" mass="66569">MTDMAWQRPNDALKNLEQLEITSEASAHSAELAWIRACAYFALLDSSQAERAIQQGLRWQAMNPDAALRLRALQALLLDLRGLTTDALKQSAAVYADSMAGTHASAMTRQFAAAVDGGLRTAQNDFTNGLPILQRSLESMDADTPEWLRLQTEIAYIDALNWSGNWQEGWRLGQQVIARTSENRSGLLFGYLYSQFAWMVVYEKGVSVGLEWQRRYRQQAEQHGSELNQLFAVLAVAFMLADADRNSEAKQLLEQVEPIARAADLPYPMIRWLQLAARIASNLDQEKEAMAFINEAIARNEKLQTNFLQLLLRDQRAQILASFGRLEQAMTEQGKVMESRLAALQKENLAKQQRVNELSTELAAREAELLRRDNALQALQIEAGNRRNRALLTGVSVAAVLIAALLWLLWRNSRISQRLRELADTDVLTGLPNRRALMQRAETEFARSRRYPEPFSIAVIDLDFFKQINDQFGHEVGDQVLKHFAQMCRQELRATDFVGRTGGEEFVLLMPHTDSDAALRLAERLRQQVEVISEELAVDGVLTQASFGVASAQNDDESFKQLLIRADNALYQAKAEGRNRVMPAPTPMPAVS</sequence>
<dbReference type="GO" id="GO:1902201">
    <property type="term" value="P:negative regulation of bacterial-type flagellum-dependent cell motility"/>
    <property type="evidence" value="ECO:0007669"/>
    <property type="project" value="TreeGrafter"/>
</dbReference>
<protein>
    <recommendedName>
        <fullName evidence="3">diguanylate cyclase</fullName>
        <ecNumber evidence="3">2.7.7.65</ecNumber>
    </recommendedName>
</protein>
<comment type="caution">
    <text evidence="7">The sequence shown here is derived from an EMBL/GenBank/DDBJ whole genome shotgun (WGS) entry which is preliminary data.</text>
</comment>
<evidence type="ECO:0000256" key="3">
    <source>
        <dbReference type="ARBA" id="ARBA00012528"/>
    </source>
</evidence>
<dbReference type="InterPro" id="IPR029787">
    <property type="entry name" value="Nucleotide_cyclase"/>
</dbReference>
<dbReference type="SMART" id="SM00267">
    <property type="entry name" value="GGDEF"/>
    <property type="match status" value="1"/>
</dbReference>
<dbReference type="GO" id="GO:0043709">
    <property type="term" value="P:cell adhesion involved in single-species biofilm formation"/>
    <property type="evidence" value="ECO:0007669"/>
    <property type="project" value="TreeGrafter"/>
</dbReference>
<dbReference type="Pfam" id="PF00990">
    <property type="entry name" value="GGDEF"/>
    <property type="match status" value="1"/>
</dbReference>
<accession>A0A4R6UGT1</accession>
<feature type="domain" description="GGDEF" evidence="6">
    <location>
        <begin position="453"/>
        <end position="586"/>
    </location>
</feature>
<evidence type="ECO:0000313" key="8">
    <source>
        <dbReference type="Proteomes" id="UP000295375"/>
    </source>
</evidence>
<evidence type="ECO:0000256" key="4">
    <source>
        <dbReference type="ARBA" id="ARBA00034247"/>
    </source>
</evidence>
<name>A0A4R6UGT1_9GAMM</name>
<dbReference type="GO" id="GO:0052621">
    <property type="term" value="F:diguanylate cyclase activity"/>
    <property type="evidence" value="ECO:0007669"/>
    <property type="project" value="UniProtKB-EC"/>
</dbReference>
<keyword evidence="5" id="KW-0472">Membrane</keyword>
<dbReference type="InterPro" id="IPR050469">
    <property type="entry name" value="Diguanylate_Cyclase"/>
</dbReference>
<dbReference type="GO" id="GO:0005886">
    <property type="term" value="C:plasma membrane"/>
    <property type="evidence" value="ECO:0007669"/>
    <property type="project" value="UniProtKB-SubCell"/>
</dbReference>
<dbReference type="FunFam" id="3.30.70.270:FF:000001">
    <property type="entry name" value="Diguanylate cyclase domain protein"/>
    <property type="match status" value="1"/>
</dbReference>
<dbReference type="Gene3D" id="3.30.70.270">
    <property type="match status" value="1"/>
</dbReference>
<dbReference type="InterPro" id="IPR043128">
    <property type="entry name" value="Rev_trsase/Diguanyl_cyclase"/>
</dbReference>
<dbReference type="SUPFAM" id="SSF55073">
    <property type="entry name" value="Nucleotide cyclase"/>
    <property type="match status" value="1"/>
</dbReference>
<dbReference type="SUPFAM" id="SSF48452">
    <property type="entry name" value="TPR-like"/>
    <property type="match status" value="1"/>
</dbReference>
<comment type="cofactor">
    <cofactor evidence="1">
        <name>Mg(2+)</name>
        <dbReference type="ChEBI" id="CHEBI:18420"/>
    </cofactor>
</comment>
<reference evidence="7 8" key="1">
    <citation type="submission" date="2019-03" db="EMBL/GenBank/DDBJ databases">
        <title>Genomic Encyclopedia of Type Strains, Phase IV (KMG-IV): sequencing the most valuable type-strain genomes for metagenomic binning, comparative biology and taxonomic classification.</title>
        <authorList>
            <person name="Goeker M."/>
        </authorList>
    </citation>
    <scope>NUCLEOTIDE SEQUENCE [LARGE SCALE GENOMIC DNA]</scope>
    <source>
        <strain evidence="7 8">DSM 103792</strain>
    </source>
</reference>
<evidence type="ECO:0000256" key="2">
    <source>
        <dbReference type="ARBA" id="ARBA00004533"/>
    </source>
</evidence>
<dbReference type="EMBL" id="SNYM01000026">
    <property type="protein sequence ID" value="TDQ44155.1"/>
    <property type="molecule type" value="Genomic_DNA"/>
</dbReference>
<dbReference type="InterPro" id="IPR011990">
    <property type="entry name" value="TPR-like_helical_dom_sf"/>
</dbReference>
<keyword evidence="5" id="KW-0812">Transmembrane</keyword>
<dbReference type="PANTHER" id="PTHR45138:SF9">
    <property type="entry name" value="DIGUANYLATE CYCLASE DGCM-RELATED"/>
    <property type="match status" value="1"/>
</dbReference>
<gene>
    <name evidence="7" type="ORF">EV696_12637</name>
</gene>
<dbReference type="NCBIfam" id="TIGR00254">
    <property type="entry name" value="GGDEF"/>
    <property type="match status" value="1"/>
</dbReference>
<dbReference type="Proteomes" id="UP000295375">
    <property type="component" value="Unassembled WGS sequence"/>
</dbReference>
<dbReference type="AlphaFoldDB" id="A0A4R6UGT1"/>